<keyword evidence="4 5" id="KW-0413">Isomerase</keyword>
<dbReference type="Pfam" id="PF01346">
    <property type="entry name" value="FKBP_N"/>
    <property type="match status" value="1"/>
</dbReference>
<dbReference type="Proteomes" id="UP000051220">
    <property type="component" value="Unassembled WGS sequence"/>
</dbReference>
<evidence type="ECO:0000256" key="2">
    <source>
        <dbReference type="ARBA" id="ARBA00006577"/>
    </source>
</evidence>
<evidence type="ECO:0000313" key="9">
    <source>
        <dbReference type="Proteomes" id="UP000051220"/>
    </source>
</evidence>
<dbReference type="EC" id="5.2.1.8" evidence="6"/>
<dbReference type="Gene3D" id="3.10.50.40">
    <property type="match status" value="1"/>
</dbReference>
<reference evidence="8 9" key="1">
    <citation type="submission" date="2015-10" db="EMBL/GenBank/DDBJ databases">
        <title>Metagenome-Assembled Genomes uncover a global brackish microbiome.</title>
        <authorList>
            <person name="Hugerth L.W."/>
            <person name="Larsson J."/>
            <person name="Alneberg J."/>
            <person name="Lindh M.V."/>
            <person name="Legrand C."/>
            <person name="Pinhassi J."/>
            <person name="Andersson A.F."/>
        </authorList>
    </citation>
    <scope>NUCLEOTIDE SEQUENCE [LARGE SCALE GENOMIC DNA]</scope>
    <source>
        <strain evidence="8">BACL9 MAG-120924-bin69</strain>
    </source>
</reference>
<dbReference type="PROSITE" id="PS50059">
    <property type="entry name" value="FKBP_PPIASE"/>
    <property type="match status" value="1"/>
</dbReference>
<evidence type="ECO:0000313" key="8">
    <source>
        <dbReference type="EMBL" id="KRP32716.1"/>
    </source>
</evidence>
<organism evidence="8 9">
    <name type="scientific">Verrucomicrobia subdivision 6 bacterium BACL9 MAG-120924-bin69</name>
    <dbReference type="NCBI Taxonomy" id="1655635"/>
    <lineage>
        <taxon>Bacteria</taxon>
        <taxon>Pseudomonadati</taxon>
        <taxon>Verrucomicrobiota</taxon>
        <taxon>Verrucomicrobiia</taxon>
        <taxon>Verrucomicrobiales</taxon>
        <taxon>Verrucomicrobia subdivision 6</taxon>
    </lineage>
</organism>
<comment type="similarity">
    <text evidence="2 6">Belongs to the FKBP-type PPIase family.</text>
</comment>
<dbReference type="SUPFAM" id="SSF54534">
    <property type="entry name" value="FKBP-like"/>
    <property type="match status" value="1"/>
</dbReference>
<dbReference type="PANTHER" id="PTHR43811:SF19">
    <property type="entry name" value="39 KDA FK506-BINDING NUCLEAR PROTEIN"/>
    <property type="match status" value="1"/>
</dbReference>
<dbReference type="PANTHER" id="PTHR43811">
    <property type="entry name" value="FKBP-TYPE PEPTIDYL-PROLYL CIS-TRANS ISOMERASE FKPA"/>
    <property type="match status" value="1"/>
</dbReference>
<evidence type="ECO:0000256" key="3">
    <source>
        <dbReference type="ARBA" id="ARBA00023110"/>
    </source>
</evidence>
<evidence type="ECO:0000256" key="5">
    <source>
        <dbReference type="PROSITE-ProRule" id="PRU00277"/>
    </source>
</evidence>
<dbReference type="InterPro" id="IPR000774">
    <property type="entry name" value="PPIase_FKBP_N"/>
</dbReference>
<dbReference type="EMBL" id="LIDN01000212">
    <property type="protein sequence ID" value="KRP32716.1"/>
    <property type="molecule type" value="Genomic_DNA"/>
</dbReference>
<protein>
    <recommendedName>
        <fullName evidence="6">Peptidyl-prolyl cis-trans isomerase</fullName>
        <ecNumber evidence="6">5.2.1.8</ecNumber>
    </recommendedName>
</protein>
<dbReference type="InterPro" id="IPR001179">
    <property type="entry name" value="PPIase_FKBP_dom"/>
</dbReference>
<keyword evidence="3 5" id="KW-0697">Rotamase</keyword>
<comment type="catalytic activity">
    <reaction evidence="1 5 6">
        <text>[protein]-peptidylproline (omega=180) = [protein]-peptidylproline (omega=0)</text>
        <dbReference type="Rhea" id="RHEA:16237"/>
        <dbReference type="Rhea" id="RHEA-COMP:10747"/>
        <dbReference type="Rhea" id="RHEA-COMP:10748"/>
        <dbReference type="ChEBI" id="CHEBI:83833"/>
        <dbReference type="ChEBI" id="CHEBI:83834"/>
        <dbReference type="EC" id="5.2.1.8"/>
    </reaction>
</comment>
<evidence type="ECO:0000259" key="7">
    <source>
        <dbReference type="PROSITE" id="PS50059"/>
    </source>
</evidence>
<dbReference type="InterPro" id="IPR046357">
    <property type="entry name" value="PPIase_dom_sf"/>
</dbReference>
<dbReference type="AlphaFoldDB" id="A0A0R2XE55"/>
<sequence length="187" mass="20408">MGKVGAMKILPAWVWLVGLGLVGSVGAEEAPVAGESEAREEMQASADKGARRNITLGAMFREEFKELEGVQELKSGILYKVEATGTGKTPKLSDWVRVNYAGKHVDGRVFDQSKEEPVRMRVDRTVPGWQEVLPRMREGDKWEVVIPSHLGYGAKGTGAGNIGANETLVFTIELVEVEDPMKKAKGK</sequence>
<name>A0A0R2XE55_9BACT</name>
<gene>
    <name evidence="8" type="ORF">ABS33_05925</name>
</gene>
<dbReference type="Pfam" id="PF00254">
    <property type="entry name" value="FKBP_C"/>
    <property type="match status" value="1"/>
</dbReference>
<evidence type="ECO:0000256" key="6">
    <source>
        <dbReference type="RuleBase" id="RU003915"/>
    </source>
</evidence>
<comment type="caution">
    <text evidence="8">The sequence shown here is derived from an EMBL/GenBank/DDBJ whole genome shotgun (WGS) entry which is preliminary data.</text>
</comment>
<dbReference type="GO" id="GO:0003755">
    <property type="term" value="F:peptidyl-prolyl cis-trans isomerase activity"/>
    <property type="evidence" value="ECO:0007669"/>
    <property type="project" value="UniProtKB-UniRule"/>
</dbReference>
<accession>A0A0R2XE55</accession>
<dbReference type="GO" id="GO:0006457">
    <property type="term" value="P:protein folding"/>
    <property type="evidence" value="ECO:0007669"/>
    <property type="project" value="InterPro"/>
</dbReference>
<evidence type="ECO:0000256" key="1">
    <source>
        <dbReference type="ARBA" id="ARBA00000971"/>
    </source>
</evidence>
<evidence type="ECO:0000256" key="4">
    <source>
        <dbReference type="ARBA" id="ARBA00023235"/>
    </source>
</evidence>
<proteinExistence type="inferred from homology"/>
<feature type="domain" description="PPIase FKBP-type" evidence="7">
    <location>
        <begin position="93"/>
        <end position="178"/>
    </location>
</feature>